<dbReference type="CDD" id="cd06662">
    <property type="entry name" value="SURF1"/>
    <property type="match status" value="1"/>
</dbReference>
<comment type="subcellular location">
    <subcellularLocation>
        <location evidence="6">Cell membrane</location>
        <topology evidence="6">Multi-pass membrane protein</topology>
    </subcellularLocation>
    <subcellularLocation>
        <location evidence="1">Membrane</location>
    </subcellularLocation>
</comment>
<dbReference type="AlphaFoldDB" id="A0A240DYN5"/>
<dbReference type="Pfam" id="PF02104">
    <property type="entry name" value="SURF1"/>
    <property type="match status" value="1"/>
</dbReference>
<gene>
    <name evidence="7" type="ORF">SAMN06295945_0397</name>
</gene>
<keyword evidence="4 6" id="KW-1133">Transmembrane helix</keyword>
<dbReference type="EMBL" id="OANS01000001">
    <property type="protein sequence ID" value="SNX28077.1"/>
    <property type="molecule type" value="Genomic_DNA"/>
</dbReference>
<evidence type="ECO:0000313" key="8">
    <source>
        <dbReference type="Proteomes" id="UP000218069"/>
    </source>
</evidence>
<dbReference type="RefSeq" id="WP_096672167.1">
    <property type="nucleotide sequence ID" value="NZ_OANS01000001.1"/>
</dbReference>
<feature type="transmembrane region" description="Helical" evidence="6">
    <location>
        <begin position="20"/>
        <end position="41"/>
    </location>
</feature>
<dbReference type="PANTHER" id="PTHR23427">
    <property type="entry name" value="SURFEIT LOCUS PROTEIN"/>
    <property type="match status" value="1"/>
</dbReference>
<keyword evidence="8" id="KW-1185">Reference proteome</keyword>
<dbReference type="PROSITE" id="PS50895">
    <property type="entry name" value="SURF1"/>
    <property type="match status" value="1"/>
</dbReference>
<organism evidence="7 8">
    <name type="scientific">Polynucleobacter meluiroseus</name>
    <dbReference type="NCBI Taxonomy" id="1938814"/>
    <lineage>
        <taxon>Bacteria</taxon>
        <taxon>Pseudomonadati</taxon>
        <taxon>Pseudomonadota</taxon>
        <taxon>Betaproteobacteria</taxon>
        <taxon>Burkholderiales</taxon>
        <taxon>Burkholderiaceae</taxon>
        <taxon>Polynucleobacter</taxon>
    </lineage>
</organism>
<dbReference type="Proteomes" id="UP000218069">
    <property type="component" value="Unassembled WGS sequence"/>
</dbReference>
<evidence type="ECO:0000256" key="1">
    <source>
        <dbReference type="ARBA" id="ARBA00004370"/>
    </source>
</evidence>
<protein>
    <recommendedName>
        <fullName evidence="6">SURF1-like protein</fullName>
    </recommendedName>
</protein>
<evidence type="ECO:0000256" key="3">
    <source>
        <dbReference type="ARBA" id="ARBA00022692"/>
    </source>
</evidence>
<reference evidence="8" key="1">
    <citation type="submission" date="2017-08" db="EMBL/GenBank/DDBJ databases">
        <authorList>
            <person name="Varghese N."/>
            <person name="Submissions S."/>
        </authorList>
    </citation>
    <scope>NUCLEOTIDE SEQUENCE [LARGE SCALE GENOMIC DNA]</scope>
    <source>
        <strain evidence="8">AP-Melu-1000-B4</strain>
    </source>
</reference>
<dbReference type="InterPro" id="IPR002994">
    <property type="entry name" value="Surf1/Shy1"/>
</dbReference>
<comment type="similarity">
    <text evidence="2 6">Belongs to the SURF1 family.</text>
</comment>
<accession>A0A240DYN5</accession>
<dbReference type="PANTHER" id="PTHR23427:SF2">
    <property type="entry name" value="SURFEIT LOCUS PROTEIN 1"/>
    <property type="match status" value="1"/>
</dbReference>
<name>A0A240DYN5_9BURK</name>
<evidence type="ECO:0000313" key="7">
    <source>
        <dbReference type="EMBL" id="SNX28077.1"/>
    </source>
</evidence>
<keyword evidence="6" id="KW-1003">Cell membrane</keyword>
<evidence type="ECO:0000256" key="4">
    <source>
        <dbReference type="ARBA" id="ARBA00022989"/>
    </source>
</evidence>
<evidence type="ECO:0000256" key="2">
    <source>
        <dbReference type="ARBA" id="ARBA00007165"/>
    </source>
</evidence>
<dbReference type="GO" id="GO:0005886">
    <property type="term" value="C:plasma membrane"/>
    <property type="evidence" value="ECO:0007669"/>
    <property type="project" value="UniProtKB-SubCell"/>
</dbReference>
<proteinExistence type="inferred from homology"/>
<keyword evidence="5 6" id="KW-0472">Membrane</keyword>
<dbReference type="InterPro" id="IPR045214">
    <property type="entry name" value="Surf1/Surf4"/>
</dbReference>
<evidence type="ECO:0000256" key="6">
    <source>
        <dbReference type="RuleBase" id="RU363076"/>
    </source>
</evidence>
<evidence type="ECO:0000256" key="5">
    <source>
        <dbReference type="ARBA" id="ARBA00023136"/>
    </source>
</evidence>
<feature type="transmembrane region" description="Helical" evidence="6">
    <location>
        <begin position="229"/>
        <end position="249"/>
    </location>
</feature>
<keyword evidence="3 6" id="KW-0812">Transmembrane</keyword>
<dbReference type="OrthoDB" id="9807214at2"/>
<sequence length="258" mass="28671">MNAVDGSSESAPKSKAQKFIFLGFLFCAFIGFIGLGTWQIYRLQWKNQLIESVEQRIHAQALPAPDASEWSRITAAQDAYRHISASGLLLSAHSVAVQATTELGPGFWLLTPLKQANGTIIYINRGFIKSGHPDLKPETNRSQEQVQFTGLLRISEPKGGFLRTNDPVNNRWYSRDIEAIANTANLQRVAPFFMDAQKAENSKDGVAFTVGPDDPVMGLTVVHFPNSHLVYAITWFALALMVLIAYWRIFLLRASSDS</sequence>